<dbReference type="PANTHER" id="PTHR43248:SF25">
    <property type="entry name" value="AB HYDROLASE-1 DOMAIN-CONTAINING PROTEIN-RELATED"/>
    <property type="match status" value="1"/>
</dbReference>
<keyword evidence="6" id="KW-1185">Reference proteome</keyword>
<dbReference type="RefSeq" id="XP_007400261.1">
    <property type="nucleotide sequence ID" value="XM_007400199.1"/>
</dbReference>
<dbReference type="HOGENOM" id="CLU_013364_5_2_1"/>
<dbReference type="AlphaFoldDB" id="K5VWX3"/>
<dbReference type="PANTHER" id="PTHR43248">
    <property type="entry name" value="2-SUCCINYL-6-HYDROXY-2,4-CYCLOHEXADIENE-1-CARBOXYLATE SYNTHASE"/>
    <property type="match status" value="1"/>
</dbReference>
<dbReference type="Gene3D" id="3.40.50.1820">
    <property type="entry name" value="alpha/beta hydrolase"/>
    <property type="match status" value="1"/>
</dbReference>
<sequence length="620" mass="66899">MHRACIPYPCAMHGDVDCAVLKKPQHESRGSIKRRRLVNGAAVLAVIQGLQARSLVARDDDFNWANLTASTNLSWTSCYDTFQCARLTVPLQYSNISAGEAQVALLMSPSNFSKDDPSYLGPILFNPGGPGSSGVQFVQELAPYFRAIIGPQYDLVGFDPRGVGETTPALSVFNSPAEALEFYAPYPLDVNESVSAFGRSLADAQILGKLAVDRVQQIAESVSTAAVATDMLNIARAFGFDKVNYWGVSYGTVIGATFAAMFPQNVGHFVIDGVVNSHEWYSGTYRFTGNDTSSIMDTDKALTSIYEACVEAGPSLCAIWENSTDLVRARVDKLINNVHLDPVPLINDTDPSAITFGVVDYSTLVQQLFQTIYFPFSHASTTTEALAQLEQGNGTLIFQNSDTQIVANSLVFCPAEADTGGSFVSSLLDISSAIECGDILGSSSRTFQQAREDYQILLDLSPLFAPTWYPLGSGLCTGWSLRGKDVFNGSFATNTSNPLLFISNTLDPVTPITSGRNMSSGFAGSVLLQQNSTGHTSLSGFSTCTAIVIKEYFNNGTLPVPGTICQPDFQIFSPVNETTSALRRATEPDAGNSFYEAIRVLATSDFLARANKLGRRRLHL</sequence>
<dbReference type="InParanoid" id="K5VWX3"/>
<evidence type="ECO:0000256" key="2">
    <source>
        <dbReference type="ARBA" id="ARBA00022801"/>
    </source>
</evidence>
<organism evidence="5 6">
    <name type="scientific">Phanerochaete carnosa (strain HHB-10118-sp)</name>
    <name type="common">White-rot fungus</name>
    <name type="synonym">Peniophora carnosa</name>
    <dbReference type="NCBI Taxonomy" id="650164"/>
    <lineage>
        <taxon>Eukaryota</taxon>
        <taxon>Fungi</taxon>
        <taxon>Dikarya</taxon>
        <taxon>Basidiomycota</taxon>
        <taxon>Agaricomycotina</taxon>
        <taxon>Agaricomycetes</taxon>
        <taxon>Polyporales</taxon>
        <taxon>Phanerochaetaceae</taxon>
        <taxon>Phanerochaete</taxon>
    </lineage>
</organism>
<feature type="domain" description="Peptidase S33 tripeptidyl aminopeptidase-like C-terminal" evidence="4">
    <location>
        <begin position="462"/>
        <end position="565"/>
    </location>
</feature>
<evidence type="ECO:0000313" key="5">
    <source>
        <dbReference type="EMBL" id="EKM51104.1"/>
    </source>
</evidence>
<evidence type="ECO:0000259" key="3">
    <source>
        <dbReference type="Pfam" id="PF00561"/>
    </source>
</evidence>
<keyword evidence="2" id="KW-0378">Hydrolase</keyword>
<dbReference type="InterPro" id="IPR051601">
    <property type="entry name" value="Serine_prot/Carboxylest_S33"/>
</dbReference>
<dbReference type="Pfam" id="PF08386">
    <property type="entry name" value="Abhydrolase_4"/>
    <property type="match status" value="1"/>
</dbReference>
<dbReference type="GeneID" id="18908881"/>
<evidence type="ECO:0000259" key="4">
    <source>
        <dbReference type="Pfam" id="PF08386"/>
    </source>
</evidence>
<name>K5VWX3_PHACS</name>
<dbReference type="Proteomes" id="UP000008370">
    <property type="component" value="Unassembled WGS sequence"/>
</dbReference>
<dbReference type="InterPro" id="IPR029058">
    <property type="entry name" value="AB_hydrolase_fold"/>
</dbReference>
<dbReference type="EMBL" id="JH930477">
    <property type="protein sequence ID" value="EKM51104.1"/>
    <property type="molecule type" value="Genomic_DNA"/>
</dbReference>
<dbReference type="KEGG" id="pco:PHACADRAFT_151659"/>
<reference evidence="5 6" key="1">
    <citation type="journal article" date="2012" name="BMC Genomics">
        <title>Comparative genomics of the white-rot fungi, Phanerochaete carnosa and P. chrysosporium, to elucidate the genetic basis of the distinct wood types they colonize.</title>
        <authorList>
            <person name="Suzuki H."/>
            <person name="MacDonald J."/>
            <person name="Syed K."/>
            <person name="Salamov A."/>
            <person name="Hori C."/>
            <person name="Aerts A."/>
            <person name="Henrissat B."/>
            <person name="Wiebenga A."/>
            <person name="vanKuyk P.A."/>
            <person name="Barry K."/>
            <person name="Lindquist E."/>
            <person name="LaButti K."/>
            <person name="Lapidus A."/>
            <person name="Lucas S."/>
            <person name="Coutinho P."/>
            <person name="Gong Y."/>
            <person name="Samejima M."/>
            <person name="Mahadevan R."/>
            <person name="Abou-Zaid M."/>
            <person name="de Vries R.P."/>
            <person name="Igarashi K."/>
            <person name="Yadav J.S."/>
            <person name="Grigoriev I.V."/>
            <person name="Master E.R."/>
        </authorList>
    </citation>
    <scope>NUCLEOTIDE SEQUENCE [LARGE SCALE GENOMIC DNA]</scope>
    <source>
        <strain evidence="5 6">HHB-10118-sp</strain>
    </source>
</reference>
<dbReference type="InterPro" id="IPR013595">
    <property type="entry name" value="Pept_S33_TAP-like_C"/>
</dbReference>
<dbReference type="Pfam" id="PF00561">
    <property type="entry name" value="Abhydrolase_1"/>
    <property type="match status" value="1"/>
</dbReference>
<dbReference type="InterPro" id="IPR000073">
    <property type="entry name" value="AB_hydrolase_1"/>
</dbReference>
<protein>
    <submittedName>
        <fullName evidence="5">Uncharacterized protein</fullName>
    </submittedName>
</protein>
<dbReference type="OrthoDB" id="425534at2759"/>
<evidence type="ECO:0000313" key="6">
    <source>
        <dbReference type="Proteomes" id="UP000008370"/>
    </source>
</evidence>
<comment type="similarity">
    <text evidence="1">Belongs to the peptidase S33 family.</text>
</comment>
<dbReference type="GO" id="GO:0016787">
    <property type="term" value="F:hydrolase activity"/>
    <property type="evidence" value="ECO:0007669"/>
    <property type="project" value="UniProtKB-KW"/>
</dbReference>
<gene>
    <name evidence="5" type="ORF">PHACADRAFT_151659</name>
</gene>
<evidence type="ECO:0000256" key="1">
    <source>
        <dbReference type="ARBA" id="ARBA00010088"/>
    </source>
</evidence>
<dbReference type="SUPFAM" id="SSF53474">
    <property type="entry name" value="alpha/beta-Hydrolases"/>
    <property type="match status" value="1"/>
</dbReference>
<proteinExistence type="inferred from homology"/>
<feature type="domain" description="AB hydrolase-1" evidence="3">
    <location>
        <begin position="122"/>
        <end position="279"/>
    </location>
</feature>
<accession>K5VWX3</accession>